<evidence type="ECO:0000313" key="6">
    <source>
        <dbReference type="Proteomes" id="UP000605676"/>
    </source>
</evidence>
<dbReference type="RefSeq" id="WP_200464906.1">
    <property type="nucleotide sequence ID" value="NZ_JAENRR010000020.1"/>
</dbReference>
<keyword evidence="2" id="KW-0328">Glycosyltransferase</keyword>
<protein>
    <submittedName>
        <fullName evidence="5">Glycosyltransferase family 2 protein</fullName>
    </submittedName>
</protein>
<dbReference type="SUPFAM" id="SSF53448">
    <property type="entry name" value="Nucleotide-diphospho-sugar transferases"/>
    <property type="match status" value="1"/>
</dbReference>
<sequence>MIDCTILILTYKGKHHLKELLPSVKDVIENTTGYNIDVLIVDNGKDEITKSFVEENYPDYRYEFSPVNDYLFSLNSFVQNTTSPFTFILNDDMRLDKNVLNECLPIIWDDPSIFSVNCKLLNWDGKGAQNSVRILKYQNGWASSQWLEEDEEDNEVRYTLYGGGGSAIFRTEMFNKIGGFNQLYRPAYAEDLDLSHEAWHRGWKSVFVPRAIIYHRDGATIKEQYANQNDKLTQRINTNKILWMLKNCNEKNFLIYFLIKFPFRLLFDWRIDRNHYKALWFSLKKIPLAIKLRNCDYEFNDKIIRERYLNQPYKPQ</sequence>
<dbReference type="PANTHER" id="PTHR43179:SF12">
    <property type="entry name" value="GALACTOFURANOSYLTRANSFERASE GLFT2"/>
    <property type="match status" value="1"/>
</dbReference>
<evidence type="ECO:0000256" key="3">
    <source>
        <dbReference type="ARBA" id="ARBA00022679"/>
    </source>
</evidence>
<evidence type="ECO:0000313" key="5">
    <source>
        <dbReference type="EMBL" id="MBK3517676.1"/>
    </source>
</evidence>
<proteinExistence type="inferred from homology"/>
<accession>A0ABS1HJ74</accession>
<dbReference type="InterPro" id="IPR001173">
    <property type="entry name" value="Glyco_trans_2-like"/>
</dbReference>
<keyword evidence="6" id="KW-1185">Reference proteome</keyword>
<evidence type="ECO:0000259" key="4">
    <source>
        <dbReference type="Pfam" id="PF00535"/>
    </source>
</evidence>
<dbReference type="Proteomes" id="UP000605676">
    <property type="component" value="Unassembled WGS sequence"/>
</dbReference>
<reference evidence="5 6" key="1">
    <citation type="submission" date="2021-01" db="EMBL/GenBank/DDBJ databases">
        <title>Carboxyliciviraga sp.nov., isolated from coastal sediments.</title>
        <authorList>
            <person name="Lu D."/>
            <person name="Zhang T."/>
        </authorList>
    </citation>
    <scope>NUCLEOTIDE SEQUENCE [LARGE SCALE GENOMIC DNA]</scope>
    <source>
        <strain evidence="5 6">N1Y132</strain>
    </source>
</reference>
<dbReference type="InterPro" id="IPR029044">
    <property type="entry name" value="Nucleotide-diphossugar_trans"/>
</dbReference>
<feature type="domain" description="Glycosyltransferase 2-like" evidence="4">
    <location>
        <begin position="5"/>
        <end position="175"/>
    </location>
</feature>
<comment type="caution">
    <text evidence="5">The sequence shown here is derived from an EMBL/GenBank/DDBJ whole genome shotgun (WGS) entry which is preliminary data.</text>
</comment>
<organism evidence="5 6">
    <name type="scientific">Carboxylicivirga marina</name>
    <dbReference type="NCBI Taxonomy" id="2800988"/>
    <lineage>
        <taxon>Bacteria</taxon>
        <taxon>Pseudomonadati</taxon>
        <taxon>Bacteroidota</taxon>
        <taxon>Bacteroidia</taxon>
        <taxon>Marinilabiliales</taxon>
        <taxon>Marinilabiliaceae</taxon>
        <taxon>Carboxylicivirga</taxon>
    </lineage>
</organism>
<dbReference type="PANTHER" id="PTHR43179">
    <property type="entry name" value="RHAMNOSYLTRANSFERASE WBBL"/>
    <property type="match status" value="1"/>
</dbReference>
<dbReference type="EMBL" id="JAENRR010000020">
    <property type="protein sequence ID" value="MBK3517676.1"/>
    <property type="molecule type" value="Genomic_DNA"/>
</dbReference>
<dbReference type="Pfam" id="PF00535">
    <property type="entry name" value="Glycos_transf_2"/>
    <property type="match status" value="1"/>
</dbReference>
<dbReference type="Gene3D" id="3.90.550.10">
    <property type="entry name" value="Spore Coat Polysaccharide Biosynthesis Protein SpsA, Chain A"/>
    <property type="match status" value="1"/>
</dbReference>
<keyword evidence="3" id="KW-0808">Transferase</keyword>
<comment type="similarity">
    <text evidence="1">Belongs to the glycosyltransferase 2 family.</text>
</comment>
<gene>
    <name evidence="5" type="ORF">JIV24_10065</name>
</gene>
<evidence type="ECO:0000256" key="1">
    <source>
        <dbReference type="ARBA" id="ARBA00006739"/>
    </source>
</evidence>
<evidence type="ECO:0000256" key="2">
    <source>
        <dbReference type="ARBA" id="ARBA00022676"/>
    </source>
</evidence>
<name>A0ABS1HJ74_9BACT</name>